<dbReference type="AlphaFoldDB" id="A0A1M5VJJ0"/>
<evidence type="ECO:0000259" key="5">
    <source>
        <dbReference type="PROSITE" id="PS51071"/>
    </source>
</evidence>
<reference evidence="7 8" key="1">
    <citation type="submission" date="2016-11" db="EMBL/GenBank/DDBJ databases">
        <authorList>
            <person name="Jaros S."/>
            <person name="Januszkiewicz K."/>
            <person name="Wedrychowicz H."/>
        </authorList>
    </citation>
    <scope>NUCLEOTIDE SEQUENCE [LARGE SCALE GENOMIC DNA]</scope>
    <source>
        <strain evidence="7 8">CGMCC 1.10190</strain>
    </source>
</reference>
<feature type="domain" description="HTH rpiR-type" evidence="5">
    <location>
        <begin position="13"/>
        <end position="89"/>
    </location>
</feature>
<dbReference type="InterPro" id="IPR035472">
    <property type="entry name" value="RpiR-like_SIS"/>
</dbReference>
<dbReference type="InterPro" id="IPR046348">
    <property type="entry name" value="SIS_dom_sf"/>
</dbReference>
<dbReference type="EMBL" id="FQXE01000004">
    <property type="protein sequence ID" value="SHH75358.1"/>
    <property type="molecule type" value="Genomic_DNA"/>
</dbReference>
<evidence type="ECO:0000313" key="8">
    <source>
        <dbReference type="Proteomes" id="UP000184226"/>
    </source>
</evidence>
<accession>A0A1M5VJJ0</accession>
<dbReference type="PROSITE" id="PS51464">
    <property type="entry name" value="SIS"/>
    <property type="match status" value="1"/>
</dbReference>
<dbReference type="GO" id="GO:0003700">
    <property type="term" value="F:DNA-binding transcription factor activity"/>
    <property type="evidence" value="ECO:0007669"/>
    <property type="project" value="InterPro"/>
</dbReference>
<dbReference type="GO" id="GO:0097367">
    <property type="term" value="F:carbohydrate derivative binding"/>
    <property type="evidence" value="ECO:0007669"/>
    <property type="project" value="InterPro"/>
</dbReference>
<dbReference type="SUPFAM" id="SSF53697">
    <property type="entry name" value="SIS domain"/>
    <property type="match status" value="1"/>
</dbReference>
<dbReference type="SUPFAM" id="SSF46689">
    <property type="entry name" value="Homeodomain-like"/>
    <property type="match status" value="1"/>
</dbReference>
<keyword evidence="1" id="KW-0805">Transcription regulation</keyword>
<dbReference type="InterPro" id="IPR001347">
    <property type="entry name" value="SIS_dom"/>
</dbReference>
<organism evidence="7 8">
    <name type="scientific">Pollutimonas bauzanensis</name>
    <dbReference type="NCBI Taxonomy" id="658167"/>
    <lineage>
        <taxon>Bacteria</taxon>
        <taxon>Pseudomonadati</taxon>
        <taxon>Pseudomonadota</taxon>
        <taxon>Betaproteobacteria</taxon>
        <taxon>Burkholderiales</taxon>
        <taxon>Alcaligenaceae</taxon>
        <taxon>Pollutimonas</taxon>
    </lineage>
</organism>
<sequence length="297" mass="31993">MHSGNEIQIRQREQLLAKLRASFPALSPQFQAAARFMLDHPQEVSICSMRTIAAQAGVQPATLVRLAQSLGYDGWQGIREIFVAAVRSGPQPYANRAKKIVRSSSASRMLADMVEAQHRNLDLWRNVSPEALSKAADLLAAASHVSIAGFRACYPIAFSLHYVYRLFRNSVSLLRGDAGTLEMELRALNPKDVLFAVSFAPYSREIIRCVDAARAAGCKIIALTDSSVSPIALKADCVLPFSVESPSFFPSIAAGVAAVETLLAQLLAKQGRGAVKALEAAEGQLHETGAYAPADKS</sequence>
<gene>
    <name evidence="7" type="ORF">SAMN04488135_104408</name>
</gene>
<evidence type="ECO:0000259" key="6">
    <source>
        <dbReference type="PROSITE" id="PS51464"/>
    </source>
</evidence>
<proteinExistence type="predicted"/>
<dbReference type="Gene3D" id="1.10.10.10">
    <property type="entry name" value="Winged helix-like DNA-binding domain superfamily/Winged helix DNA-binding domain"/>
    <property type="match status" value="1"/>
</dbReference>
<evidence type="ECO:0000256" key="4">
    <source>
        <dbReference type="ARBA" id="ARBA00023163"/>
    </source>
</evidence>
<protein>
    <submittedName>
        <fullName evidence="7">Transcriptional regulator, RpiR family</fullName>
    </submittedName>
</protein>
<dbReference type="STRING" id="658167.SAMN04488135_104408"/>
<name>A0A1M5VJJ0_9BURK</name>
<dbReference type="PROSITE" id="PS51071">
    <property type="entry name" value="HTH_RPIR"/>
    <property type="match status" value="1"/>
</dbReference>
<dbReference type="CDD" id="cd05013">
    <property type="entry name" value="SIS_RpiR"/>
    <property type="match status" value="1"/>
</dbReference>
<feature type="domain" description="SIS" evidence="6">
    <location>
        <begin position="135"/>
        <end position="269"/>
    </location>
</feature>
<dbReference type="InterPro" id="IPR036388">
    <property type="entry name" value="WH-like_DNA-bd_sf"/>
</dbReference>
<dbReference type="Pfam" id="PF01418">
    <property type="entry name" value="HTH_6"/>
    <property type="match status" value="1"/>
</dbReference>
<dbReference type="RefSeq" id="WP_073103054.1">
    <property type="nucleotide sequence ID" value="NZ_FQXE01000004.1"/>
</dbReference>
<dbReference type="InterPro" id="IPR000281">
    <property type="entry name" value="HTH_RpiR"/>
</dbReference>
<dbReference type="GO" id="GO:0003677">
    <property type="term" value="F:DNA binding"/>
    <property type="evidence" value="ECO:0007669"/>
    <property type="project" value="UniProtKB-KW"/>
</dbReference>
<evidence type="ECO:0000256" key="2">
    <source>
        <dbReference type="ARBA" id="ARBA00023125"/>
    </source>
</evidence>
<dbReference type="OrthoDB" id="8713538at2"/>
<dbReference type="InterPro" id="IPR047640">
    <property type="entry name" value="RpiR-like"/>
</dbReference>
<evidence type="ECO:0000313" key="7">
    <source>
        <dbReference type="EMBL" id="SHH75358.1"/>
    </source>
</evidence>
<keyword evidence="8" id="KW-1185">Reference proteome</keyword>
<dbReference type="Proteomes" id="UP000184226">
    <property type="component" value="Unassembled WGS sequence"/>
</dbReference>
<evidence type="ECO:0000256" key="3">
    <source>
        <dbReference type="ARBA" id="ARBA00023152"/>
    </source>
</evidence>
<dbReference type="Pfam" id="PF01380">
    <property type="entry name" value="SIS"/>
    <property type="match status" value="1"/>
</dbReference>
<keyword evidence="4" id="KW-0804">Transcription</keyword>
<dbReference type="Gene3D" id="3.40.50.10490">
    <property type="entry name" value="Glucose-6-phosphate isomerase like protein, domain 1"/>
    <property type="match status" value="1"/>
</dbReference>
<dbReference type="PANTHER" id="PTHR30514:SF18">
    <property type="entry name" value="RPIR-FAMILY TRANSCRIPTIONAL REGULATOR"/>
    <property type="match status" value="1"/>
</dbReference>
<dbReference type="InterPro" id="IPR009057">
    <property type="entry name" value="Homeodomain-like_sf"/>
</dbReference>
<keyword evidence="2" id="KW-0238">DNA-binding</keyword>
<dbReference type="PANTHER" id="PTHR30514">
    <property type="entry name" value="GLUCOKINASE"/>
    <property type="match status" value="1"/>
</dbReference>
<evidence type="ECO:0000256" key="1">
    <source>
        <dbReference type="ARBA" id="ARBA00023015"/>
    </source>
</evidence>
<dbReference type="GO" id="GO:0006096">
    <property type="term" value="P:glycolytic process"/>
    <property type="evidence" value="ECO:0007669"/>
    <property type="project" value="UniProtKB-KW"/>
</dbReference>
<keyword evidence="3" id="KW-0324">Glycolysis</keyword>